<gene>
    <name evidence="2" type="ORF">AVEN_257393_1</name>
</gene>
<feature type="compositionally biased region" description="Low complexity" evidence="1">
    <location>
        <begin position="57"/>
        <end position="76"/>
    </location>
</feature>
<evidence type="ECO:0000313" key="3">
    <source>
        <dbReference type="Proteomes" id="UP000499080"/>
    </source>
</evidence>
<organism evidence="2 3">
    <name type="scientific">Araneus ventricosus</name>
    <name type="common">Orbweaver spider</name>
    <name type="synonym">Epeira ventricosa</name>
    <dbReference type="NCBI Taxonomy" id="182803"/>
    <lineage>
        <taxon>Eukaryota</taxon>
        <taxon>Metazoa</taxon>
        <taxon>Ecdysozoa</taxon>
        <taxon>Arthropoda</taxon>
        <taxon>Chelicerata</taxon>
        <taxon>Arachnida</taxon>
        <taxon>Araneae</taxon>
        <taxon>Araneomorphae</taxon>
        <taxon>Entelegynae</taxon>
        <taxon>Araneoidea</taxon>
        <taxon>Araneidae</taxon>
        <taxon>Araneus</taxon>
    </lineage>
</organism>
<dbReference type="AlphaFoldDB" id="A0A4Y2RX07"/>
<feature type="non-terminal residue" evidence="2">
    <location>
        <position position="1"/>
    </location>
</feature>
<comment type="caution">
    <text evidence="2">The sequence shown here is derived from an EMBL/GenBank/DDBJ whole genome shotgun (WGS) entry which is preliminary data.</text>
</comment>
<proteinExistence type="predicted"/>
<evidence type="ECO:0000256" key="1">
    <source>
        <dbReference type="SAM" id="MobiDB-lite"/>
    </source>
</evidence>
<feature type="region of interest" description="Disordered" evidence="1">
    <location>
        <begin position="36"/>
        <end position="92"/>
    </location>
</feature>
<dbReference type="EMBL" id="BGPR01018577">
    <property type="protein sequence ID" value="GBN79525.1"/>
    <property type="molecule type" value="Genomic_DNA"/>
</dbReference>
<evidence type="ECO:0000313" key="2">
    <source>
        <dbReference type="EMBL" id="GBN79525.1"/>
    </source>
</evidence>
<keyword evidence="3" id="KW-1185">Reference proteome</keyword>
<reference evidence="2 3" key="1">
    <citation type="journal article" date="2019" name="Sci. Rep.">
        <title>Orb-weaving spider Araneus ventricosus genome elucidates the spidroin gene catalogue.</title>
        <authorList>
            <person name="Kono N."/>
            <person name="Nakamura H."/>
            <person name="Ohtoshi R."/>
            <person name="Moran D.A.P."/>
            <person name="Shinohara A."/>
            <person name="Yoshida Y."/>
            <person name="Fujiwara M."/>
            <person name="Mori M."/>
            <person name="Tomita M."/>
            <person name="Arakawa K."/>
        </authorList>
    </citation>
    <scope>NUCLEOTIDE SEQUENCE [LARGE SCALE GENOMIC DNA]</scope>
</reference>
<dbReference type="Proteomes" id="UP000499080">
    <property type="component" value="Unassembled WGS sequence"/>
</dbReference>
<sequence length="104" mass="11234">ISRLTPIKQLCPEYIEFNHIKAVIAVLERKYGLNAIPLENDGSPKQTTPEAKPPDAPSDAPSSAGASTSKSPSIISSKRKDSSHLPQSDIPAVKKLKSNKLFKL</sequence>
<protein>
    <submittedName>
        <fullName evidence="2">Uncharacterized protein</fullName>
    </submittedName>
</protein>
<accession>A0A4Y2RX07</accession>
<name>A0A4Y2RX07_ARAVE</name>